<dbReference type="Pfam" id="PF23559">
    <property type="entry name" value="WHD_DRP"/>
    <property type="match status" value="1"/>
</dbReference>
<dbReference type="InterPro" id="IPR038005">
    <property type="entry name" value="RX-like_CC"/>
</dbReference>
<dbReference type="InterPro" id="IPR036388">
    <property type="entry name" value="WH-like_DNA-bd_sf"/>
</dbReference>
<organism evidence="9 10">
    <name type="scientific">Quercus lobata</name>
    <name type="common">Valley oak</name>
    <dbReference type="NCBI Taxonomy" id="97700"/>
    <lineage>
        <taxon>Eukaryota</taxon>
        <taxon>Viridiplantae</taxon>
        <taxon>Streptophyta</taxon>
        <taxon>Embryophyta</taxon>
        <taxon>Tracheophyta</taxon>
        <taxon>Spermatophyta</taxon>
        <taxon>Magnoliopsida</taxon>
        <taxon>eudicotyledons</taxon>
        <taxon>Gunneridae</taxon>
        <taxon>Pentapetalae</taxon>
        <taxon>rosids</taxon>
        <taxon>fabids</taxon>
        <taxon>Fagales</taxon>
        <taxon>Fagaceae</taxon>
        <taxon>Quercus</taxon>
    </lineage>
</organism>
<evidence type="ECO:0000256" key="3">
    <source>
        <dbReference type="ARBA" id="ARBA00022821"/>
    </source>
</evidence>
<dbReference type="InterPro" id="IPR058922">
    <property type="entry name" value="WHD_DRP"/>
</dbReference>
<dbReference type="Pfam" id="PF18052">
    <property type="entry name" value="Rx_N"/>
    <property type="match status" value="1"/>
</dbReference>
<evidence type="ECO:0008006" key="11">
    <source>
        <dbReference type="Google" id="ProtNLM"/>
    </source>
</evidence>
<feature type="domain" description="NB-ARC" evidence="5">
    <location>
        <begin position="187"/>
        <end position="346"/>
    </location>
</feature>
<sequence>MDVEAVVSIVIRKLTDLLIQESIIFNKSINEVELVRISLRQMQNFLIDAEDEKELDKCVKECVDDILTVVYKVEDAIEAFVLQRMYARGMGFAWRYFFVPKNLKADRDLRNKIEKIKNMIEELDKSRAETLKKSNQVKPLRIPQLTSHRSRYQDEGLTMNQQNNNSSYPVDEETEVIGFREDIRKLVVMLIDRVYQGLRVISLKGGHGSGKTTLATAIYKSREVKGHFDCRAWVLASGNLTDVLLTTLEQIVNATVDKKSTKKELAEKIHKNLQEKRFLVVLDDLQEPSVWKELLDTFPDPKNGSRVMLTTSNHHVAFSADTRVQLHQLNPLNDEDTCELFLKKGLPLAITVLGGLLSTKEVSYEVWLKVIEHPSWQLDSEQVQFSNILALKLRPCFLYFWLFPKDYDIPLRRLLRLWLAEGFVRQSLGMTPEDTVEIYLEELVKRSMIQISKRRKDGSPKTCRMLGALHNDSNFLSKAQEIGLFHIYQLSGNENPKHGVRRFADYVDTKEYPMKIQNLRTYLSFNIQKNDMPVKEIDGFLSLVLGQKFGLLRVLDLERVYKPKLPNNMGKLFLLLRYLGLRWTFLDTHPYSVGELPYLETSDVKHTYISSLPSSIWKMKHLRHLCLNEIRLDMYSQKHGTSLTHLQTLWGLFVDNKTLVKNDKIQESKWSTLEAQLETSASLQNLTHLYLLGSLPELHDRYEFPPKLTVLTLSISKLEKDPMPILAQLPSLSVLRLLADSYTGKELNCPPGGFITLQIKVSDMVVKETKLNGANSPPYLQNIKNKCPAIKLHQSGTCPHHLTMLW</sequence>
<keyword evidence="1" id="KW-0677">Repeat</keyword>
<dbReference type="GO" id="GO:0043531">
    <property type="term" value="F:ADP binding"/>
    <property type="evidence" value="ECO:0007669"/>
    <property type="project" value="InterPro"/>
</dbReference>
<dbReference type="InterPro" id="IPR002182">
    <property type="entry name" value="NB-ARC"/>
</dbReference>
<dbReference type="PANTHER" id="PTHR23155">
    <property type="entry name" value="DISEASE RESISTANCE PROTEIN RP"/>
    <property type="match status" value="1"/>
</dbReference>
<keyword evidence="10" id="KW-1185">Reference proteome</keyword>
<dbReference type="OMA" id="FRIENCK"/>
<evidence type="ECO:0000313" key="10">
    <source>
        <dbReference type="Proteomes" id="UP000594261"/>
    </source>
</evidence>
<evidence type="ECO:0000256" key="4">
    <source>
        <dbReference type="SAM" id="Coils"/>
    </source>
</evidence>
<keyword evidence="4" id="KW-0175">Coiled coil</keyword>
<dbReference type="PANTHER" id="PTHR23155:SF955">
    <property type="entry name" value="AAA+ ATPASE DOMAIN-CONTAINING PROTEIN"/>
    <property type="match status" value="1"/>
</dbReference>
<dbReference type="Gene3D" id="3.80.10.10">
    <property type="entry name" value="Ribonuclease Inhibitor"/>
    <property type="match status" value="1"/>
</dbReference>
<dbReference type="CDD" id="cd14798">
    <property type="entry name" value="RX-CC_like"/>
    <property type="match status" value="1"/>
</dbReference>
<proteinExistence type="predicted"/>
<dbReference type="Gene3D" id="3.40.50.300">
    <property type="entry name" value="P-loop containing nucleotide triphosphate hydrolases"/>
    <property type="match status" value="1"/>
</dbReference>
<dbReference type="Gene3D" id="1.10.10.10">
    <property type="entry name" value="Winged helix-like DNA-binding domain superfamily/Winged helix DNA-binding domain"/>
    <property type="match status" value="1"/>
</dbReference>
<dbReference type="GO" id="GO:0098542">
    <property type="term" value="P:defense response to other organism"/>
    <property type="evidence" value="ECO:0007669"/>
    <property type="project" value="TreeGrafter"/>
</dbReference>
<protein>
    <recommendedName>
        <fullName evidence="11">NB-ARC domain-containing protein</fullName>
    </recommendedName>
</protein>
<evidence type="ECO:0000259" key="6">
    <source>
        <dbReference type="Pfam" id="PF18052"/>
    </source>
</evidence>
<keyword evidence="2" id="KW-0547">Nucleotide-binding</keyword>
<dbReference type="Gene3D" id="1.20.5.4130">
    <property type="match status" value="1"/>
</dbReference>
<evidence type="ECO:0000259" key="8">
    <source>
        <dbReference type="Pfam" id="PF23598"/>
    </source>
</evidence>
<dbReference type="InParanoid" id="A0A7N2N8K0"/>
<dbReference type="FunFam" id="3.40.50.300:FF:001091">
    <property type="entry name" value="Probable disease resistance protein At1g61300"/>
    <property type="match status" value="1"/>
</dbReference>
<feature type="domain" description="Disease resistance R13L4/SHOC-2-like LRR" evidence="8">
    <location>
        <begin position="547"/>
        <end position="660"/>
    </location>
</feature>
<dbReference type="InterPro" id="IPR032675">
    <property type="entry name" value="LRR_dom_sf"/>
</dbReference>
<evidence type="ECO:0000256" key="1">
    <source>
        <dbReference type="ARBA" id="ARBA00022737"/>
    </source>
</evidence>
<dbReference type="Proteomes" id="UP000594261">
    <property type="component" value="Unassembled WGS sequence"/>
</dbReference>
<dbReference type="Gramene" id="QL93p1880_0006:mrna">
    <property type="protein sequence ID" value="QL93p1880_0006:mrna"/>
    <property type="gene ID" value="QL93p1880_0006"/>
</dbReference>
<dbReference type="AlphaFoldDB" id="A0A7N2N8K0"/>
<accession>A0A7N2N8K0</accession>
<dbReference type="InterPro" id="IPR027417">
    <property type="entry name" value="P-loop_NTPase"/>
</dbReference>
<dbReference type="Pfam" id="PF00931">
    <property type="entry name" value="NB-ARC"/>
    <property type="match status" value="1"/>
</dbReference>
<evidence type="ECO:0000313" key="9">
    <source>
        <dbReference type="EnsemblPlants" id="QL93p1880_0006:mrna"/>
    </source>
</evidence>
<dbReference type="InterPro" id="IPR041118">
    <property type="entry name" value="Rx_N"/>
</dbReference>
<evidence type="ECO:0000256" key="2">
    <source>
        <dbReference type="ARBA" id="ARBA00022741"/>
    </source>
</evidence>
<dbReference type="SUPFAM" id="SSF52058">
    <property type="entry name" value="L domain-like"/>
    <property type="match status" value="1"/>
</dbReference>
<dbReference type="Pfam" id="PF23598">
    <property type="entry name" value="LRR_14"/>
    <property type="match status" value="1"/>
</dbReference>
<dbReference type="InterPro" id="IPR055414">
    <property type="entry name" value="LRR_R13L4/SHOC2-like"/>
</dbReference>
<evidence type="ECO:0000259" key="5">
    <source>
        <dbReference type="Pfam" id="PF00931"/>
    </source>
</evidence>
<reference evidence="9" key="1">
    <citation type="submission" date="2021-01" db="UniProtKB">
        <authorList>
            <consortium name="EnsemblPlants"/>
        </authorList>
    </citation>
    <scope>IDENTIFICATION</scope>
</reference>
<keyword evidence="3" id="KW-0611">Plant defense</keyword>
<dbReference type="SUPFAM" id="SSF52540">
    <property type="entry name" value="P-loop containing nucleoside triphosphate hydrolases"/>
    <property type="match status" value="1"/>
</dbReference>
<dbReference type="PRINTS" id="PR00364">
    <property type="entry name" value="DISEASERSIST"/>
</dbReference>
<feature type="coiled-coil region" evidence="4">
    <location>
        <begin position="106"/>
        <end position="133"/>
    </location>
</feature>
<dbReference type="EnsemblPlants" id="QL93p1880_0006:mrna">
    <property type="protein sequence ID" value="QL93p1880_0006:mrna"/>
    <property type="gene ID" value="QL93p1880_0006"/>
</dbReference>
<feature type="domain" description="Disease resistance protein winged helix" evidence="7">
    <location>
        <begin position="402"/>
        <end position="470"/>
    </location>
</feature>
<feature type="domain" description="Disease resistance N-terminal" evidence="6">
    <location>
        <begin position="6"/>
        <end position="84"/>
    </location>
</feature>
<evidence type="ECO:0000259" key="7">
    <source>
        <dbReference type="Pfam" id="PF23559"/>
    </source>
</evidence>
<dbReference type="InterPro" id="IPR044974">
    <property type="entry name" value="Disease_R_plants"/>
</dbReference>
<name>A0A7N2N8K0_QUELO</name>